<evidence type="ECO:0000256" key="6">
    <source>
        <dbReference type="ARBA" id="ARBA00023136"/>
    </source>
</evidence>
<feature type="transmembrane region" description="Helical" evidence="7">
    <location>
        <begin position="156"/>
        <end position="175"/>
    </location>
</feature>
<accession>A0ABW3ETA3</accession>
<dbReference type="InterPro" id="IPR027417">
    <property type="entry name" value="P-loop_NTPase"/>
</dbReference>
<dbReference type="Gene3D" id="1.20.1560.10">
    <property type="entry name" value="ABC transporter type 1, transmembrane domain"/>
    <property type="match status" value="1"/>
</dbReference>
<name>A0ABW3ETA3_9ACTN</name>
<reference evidence="11" key="1">
    <citation type="journal article" date="2019" name="Int. J. Syst. Evol. Microbiol.">
        <title>The Global Catalogue of Microorganisms (GCM) 10K type strain sequencing project: providing services to taxonomists for standard genome sequencing and annotation.</title>
        <authorList>
            <consortium name="The Broad Institute Genomics Platform"/>
            <consortium name="The Broad Institute Genome Sequencing Center for Infectious Disease"/>
            <person name="Wu L."/>
            <person name="Ma J."/>
        </authorList>
    </citation>
    <scope>NUCLEOTIDE SEQUENCE [LARGE SCALE GENOMIC DNA]</scope>
    <source>
        <strain evidence="11">JCM 31202</strain>
    </source>
</reference>
<evidence type="ECO:0000256" key="5">
    <source>
        <dbReference type="ARBA" id="ARBA00022989"/>
    </source>
</evidence>
<dbReference type="GO" id="GO:0005524">
    <property type="term" value="F:ATP binding"/>
    <property type="evidence" value="ECO:0007669"/>
    <property type="project" value="UniProtKB-KW"/>
</dbReference>
<proteinExistence type="predicted"/>
<feature type="transmembrane region" description="Helical" evidence="7">
    <location>
        <begin position="133"/>
        <end position="150"/>
    </location>
</feature>
<keyword evidence="4 10" id="KW-0067">ATP-binding</keyword>
<feature type="domain" description="ABC transmembrane type-1" evidence="9">
    <location>
        <begin position="24"/>
        <end position="284"/>
    </location>
</feature>
<feature type="domain" description="ABC transporter" evidence="8">
    <location>
        <begin position="331"/>
        <end position="563"/>
    </location>
</feature>
<feature type="transmembrane region" description="Helical" evidence="7">
    <location>
        <begin position="281"/>
        <end position="304"/>
    </location>
</feature>
<evidence type="ECO:0000256" key="2">
    <source>
        <dbReference type="ARBA" id="ARBA00022692"/>
    </source>
</evidence>
<keyword evidence="6 7" id="KW-0472">Membrane</keyword>
<protein>
    <submittedName>
        <fullName evidence="10">ATP-binding cassette domain-containing protein</fullName>
    </submittedName>
</protein>
<dbReference type="SUPFAM" id="SSF90123">
    <property type="entry name" value="ABC transporter transmembrane region"/>
    <property type="match status" value="1"/>
</dbReference>
<dbReference type="SUPFAM" id="SSF52540">
    <property type="entry name" value="P-loop containing nucleoside triphosphate hydrolases"/>
    <property type="match status" value="1"/>
</dbReference>
<dbReference type="SMART" id="SM00382">
    <property type="entry name" value="AAA"/>
    <property type="match status" value="1"/>
</dbReference>
<dbReference type="InterPro" id="IPR036640">
    <property type="entry name" value="ABC1_TM_sf"/>
</dbReference>
<dbReference type="InterPro" id="IPR003593">
    <property type="entry name" value="AAA+_ATPase"/>
</dbReference>
<gene>
    <name evidence="10" type="ORF">ACFQ11_23775</name>
</gene>
<dbReference type="PANTHER" id="PTHR24221">
    <property type="entry name" value="ATP-BINDING CASSETTE SUB-FAMILY B"/>
    <property type="match status" value="1"/>
</dbReference>
<comment type="subcellular location">
    <subcellularLocation>
        <location evidence="1">Cell membrane</location>
        <topology evidence="1">Multi-pass membrane protein</topology>
    </subcellularLocation>
</comment>
<dbReference type="PANTHER" id="PTHR24221:SF654">
    <property type="entry name" value="ATP-BINDING CASSETTE SUB-FAMILY B MEMBER 6"/>
    <property type="match status" value="1"/>
</dbReference>
<dbReference type="Pfam" id="PF00005">
    <property type="entry name" value="ABC_tran"/>
    <property type="match status" value="1"/>
</dbReference>
<evidence type="ECO:0000256" key="7">
    <source>
        <dbReference type="SAM" id="Phobius"/>
    </source>
</evidence>
<evidence type="ECO:0000313" key="10">
    <source>
        <dbReference type="EMBL" id="MFD0903432.1"/>
    </source>
</evidence>
<keyword evidence="3" id="KW-0547">Nucleotide-binding</keyword>
<sequence>MRVPPAARLLRRHLRGRGPALRRLAAWSVLEGVPVLAGGLLLARSLDHGFLAGRPGVGLAWLAALALLYLCGAEATRRVYPQLAATVEPLRDSLVADVVTASLRRTDAGAGVSQVTEQAEAVRALLGTALRNVRQLLTAGIAALIGLALLSPPLALAIALSVALALSVFAAFLGVQVRRYRAVVRHAERIGETGAAVVEGVRDVVACAAEDRAARTVAASIDAQAAALRAFARSRLVRLPVLALGVHLPLLALLALSPALIESGRLTTGEVAGAAGYLITGLQPGIVLLVDAGGTLLLSLAVILGRLAEIATGPAETPRSRSSPVPASADLELDRVTFAYSPRAAPVLTDLSLHIPEGTHLAVVGPSGTGKSTLANVLAGLVRPQRGTVTLGEVPLPDLDPARLRDTVALLPQESYVFAGTVRENLAYLRPRATTAQLDEAVAAVGLEETLRRLGGYDADVPPGGGTLSQGERQLITLARAHLSAAPVVVLDEATSHLHPAAEARAEEALAARGGTLIVIAHRISSAQRAHRVLLLDAAGPVVGTHSTLLGLSPLYAELVGHWRT</sequence>
<dbReference type="PROSITE" id="PS50929">
    <property type="entry name" value="ABC_TM1F"/>
    <property type="match status" value="1"/>
</dbReference>
<dbReference type="EMBL" id="JBHTJA010000055">
    <property type="protein sequence ID" value="MFD0903432.1"/>
    <property type="molecule type" value="Genomic_DNA"/>
</dbReference>
<dbReference type="InterPro" id="IPR039421">
    <property type="entry name" value="Type_1_exporter"/>
</dbReference>
<keyword evidence="2 7" id="KW-0812">Transmembrane</keyword>
<feature type="transmembrane region" description="Helical" evidence="7">
    <location>
        <begin position="55"/>
        <end position="72"/>
    </location>
</feature>
<feature type="transmembrane region" description="Helical" evidence="7">
    <location>
        <begin position="239"/>
        <end position="261"/>
    </location>
</feature>
<dbReference type="InterPro" id="IPR011527">
    <property type="entry name" value="ABC1_TM_dom"/>
</dbReference>
<dbReference type="PROSITE" id="PS50893">
    <property type="entry name" value="ABC_TRANSPORTER_2"/>
    <property type="match status" value="1"/>
</dbReference>
<evidence type="ECO:0000256" key="4">
    <source>
        <dbReference type="ARBA" id="ARBA00022840"/>
    </source>
</evidence>
<comment type="caution">
    <text evidence="10">The sequence shown here is derived from an EMBL/GenBank/DDBJ whole genome shotgun (WGS) entry which is preliminary data.</text>
</comment>
<evidence type="ECO:0000313" key="11">
    <source>
        <dbReference type="Proteomes" id="UP001596972"/>
    </source>
</evidence>
<organism evidence="10 11">
    <name type="scientific">Actinomadura sediminis</name>
    <dbReference type="NCBI Taxonomy" id="1038904"/>
    <lineage>
        <taxon>Bacteria</taxon>
        <taxon>Bacillati</taxon>
        <taxon>Actinomycetota</taxon>
        <taxon>Actinomycetes</taxon>
        <taxon>Streptosporangiales</taxon>
        <taxon>Thermomonosporaceae</taxon>
        <taxon>Actinomadura</taxon>
    </lineage>
</organism>
<feature type="transmembrane region" description="Helical" evidence="7">
    <location>
        <begin position="21"/>
        <end position="43"/>
    </location>
</feature>
<evidence type="ECO:0000256" key="1">
    <source>
        <dbReference type="ARBA" id="ARBA00004651"/>
    </source>
</evidence>
<evidence type="ECO:0000259" key="9">
    <source>
        <dbReference type="PROSITE" id="PS50929"/>
    </source>
</evidence>
<keyword evidence="5 7" id="KW-1133">Transmembrane helix</keyword>
<dbReference type="RefSeq" id="WP_378302229.1">
    <property type="nucleotide sequence ID" value="NZ_JBHTJA010000055.1"/>
</dbReference>
<dbReference type="Gene3D" id="3.40.50.300">
    <property type="entry name" value="P-loop containing nucleotide triphosphate hydrolases"/>
    <property type="match status" value="1"/>
</dbReference>
<evidence type="ECO:0000259" key="8">
    <source>
        <dbReference type="PROSITE" id="PS50893"/>
    </source>
</evidence>
<dbReference type="Proteomes" id="UP001596972">
    <property type="component" value="Unassembled WGS sequence"/>
</dbReference>
<dbReference type="InterPro" id="IPR003439">
    <property type="entry name" value="ABC_transporter-like_ATP-bd"/>
</dbReference>
<keyword evidence="11" id="KW-1185">Reference proteome</keyword>
<evidence type="ECO:0000256" key="3">
    <source>
        <dbReference type="ARBA" id="ARBA00022741"/>
    </source>
</evidence>